<dbReference type="RefSeq" id="WP_250828828.1">
    <property type="nucleotide sequence ID" value="NZ_JAMOIL010000042.1"/>
</dbReference>
<gene>
    <name evidence="2" type="ORF">M8330_20365</name>
</gene>
<evidence type="ECO:0000313" key="3">
    <source>
        <dbReference type="Proteomes" id="UP001139485"/>
    </source>
</evidence>
<dbReference type="AlphaFoldDB" id="A0A9X2DB23"/>
<dbReference type="SUPFAM" id="SSF51126">
    <property type="entry name" value="Pectin lyase-like"/>
    <property type="match status" value="1"/>
</dbReference>
<dbReference type="InterPro" id="IPR012334">
    <property type="entry name" value="Pectin_lyas_fold"/>
</dbReference>
<proteinExistence type="predicted"/>
<comment type="caution">
    <text evidence="2">The sequence shown here is derived from an EMBL/GenBank/DDBJ whole genome shotgun (WGS) entry which is preliminary data.</text>
</comment>
<keyword evidence="3" id="KW-1185">Reference proteome</keyword>
<dbReference type="InterPro" id="IPR011050">
    <property type="entry name" value="Pectin_lyase_fold/virulence"/>
</dbReference>
<feature type="compositionally biased region" description="Low complexity" evidence="1">
    <location>
        <begin position="22"/>
        <end position="46"/>
    </location>
</feature>
<organism evidence="2 3">
    <name type="scientific">Nocardioides bruguierae</name>
    <dbReference type="NCBI Taxonomy" id="2945102"/>
    <lineage>
        <taxon>Bacteria</taxon>
        <taxon>Bacillati</taxon>
        <taxon>Actinomycetota</taxon>
        <taxon>Actinomycetes</taxon>
        <taxon>Propionibacteriales</taxon>
        <taxon>Nocardioidaceae</taxon>
        <taxon>Nocardioides</taxon>
    </lineage>
</organism>
<sequence>MLSDSPRPCPDQGPRSATPSGAPGLPRTTPALLTPTPSSTPSSTRTPRAHRTVPRWPARAVALVALVASALLTCPPGGSAATVADARGVTRYVSPTGDDSADGASPSTAWRTLERASAALAAGDLGAGSSLRLQRDGTWTGTLAVPASGTARQPLVVSAYGRGARPVVRGGGCVQVSGDHVLVTALSARACDFAGFTLTGDDVTVRGVHATGNVAGVSIGEDAERARVLRSSLVRNRRMAPDTPGSDDDYGAYGVEVLGDHATIAWNRITGQVADSADYGRDGSAVEVYGAVGTRVHHNVSRQNLTFIELGKAGTDDTVLAYNLVTSGLEDAGFVITRGLGDGFGPVTGTVVVHNTARLSAAGTQAFWCGGICTADVLTLSDNVLVAHARIGYALDLDGLASLLGGGRNLMWGSGVEHLLSPGDEVARPRFASMRTLRLERSSAAVDAGRRLRISGVQGGVDVTGRKVGADGDGDGVGRPDRGAVERRATRG</sequence>
<protein>
    <recommendedName>
        <fullName evidence="4">Right handed beta helix domain-containing protein</fullName>
    </recommendedName>
</protein>
<feature type="region of interest" description="Disordered" evidence="1">
    <location>
        <begin position="465"/>
        <end position="492"/>
    </location>
</feature>
<feature type="region of interest" description="Disordered" evidence="1">
    <location>
        <begin position="1"/>
        <end position="53"/>
    </location>
</feature>
<dbReference type="EMBL" id="JAMOIL010000042">
    <property type="protein sequence ID" value="MCM0622648.1"/>
    <property type="molecule type" value="Genomic_DNA"/>
</dbReference>
<evidence type="ECO:0000256" key="1">
    <source>
        <dbReference type="SAM" id="MobiDB-lite"/>
    </source>
</evidence>
<dbReference type="Gene3D" id="2.160.20.10">
    <property type="entry name" value="Single-stranded right-handed beta-helix, Pectin lyase-like"/>
    <property type="match status" value="1"/>
</dbReference>
<accession>A0A9X2DB23</accession>
<reference evidence="2" key="1">
    <citation type="submission" date="2022-05" db="EMBL/GenBank/DDBJ databases">
        <authorList>
            <person name="Tuo L."/>
        </authorList>
    </citation>
    <scope>NUCLEOTIDE SEQUENCE</scope>
    <source>
        <strain evidence="2">BSK12Z-4</strain>
    </source>
</reference>
<evidence type="ECO:0000313" key="2">
    <source>
        <dbReference type="EMBL" id="MCM0622648.1"/>
    </source>
</evidence>
<name>A0A9X2DB23_9ACTN</name>
<evidence type="ECO:0008006" key="4">
    <source>
        <dbReference type="Google" id="ProtNLM"/>
    </source>
</evidence>
<dbReference type="Proteomes" id="UP001139485">
    <property type="component" value="Unassembled WGS sequence"/>
</dbReference>